<dbReference type="InterPro" id="IPR010133">
    <property type="entry name" value="Bacteriocin_signal_seq"/>
</dbReference>
<organism evidence="1 2">
    <name type="scientific">Chryseobacterium oleae</name>
    <dbReference type="NCBI Taxonomy" id="491207"/>
    <lineage>
        <taxon>Bacteria</taxon>
        <taxon>Pseudomonadati</taxon>
        <taxon>Bacteroidota</taxon>
        <taxon>Flavobacteriia</taxon>
        <taxon>Flavobacteriales</taxon>
        <taxon>Weeksellaceae</taxon>
        <taxon>Chryseobacterium group</taxon>
        <taxon>Chryseobacterium</taxon>
    </lineage>
</organism>
<dbReference type="EMBL" id="FOVD01000006">
    <property type="protein sequence ID" value="SFN68146.1"/>
    <property type="molecule type" value="Genomic_DNA"/>
</dbReference>
<gene>
    <name evidence="1" type="ORF">SAMN05421594_3815</name>
</gene>
<sequence length="52" mass="5937">MKTSNLQKRKLTKKELKTINGGSSDCYEGFCRMSPNDEWQLGRGDRFGACCF</sequence>
<keyword evidence="2" id="KW-1185">Reference proteome</keyword>
<dbReference type="OrthoDB" id="1272250at2"/>
<evidence type="ECO:0000313" key="1">
    <source>
        <dbReference type="EMBL" id="SFN68146.1"/>
    </source>
</evidence>
<proteinExistence type="predicted"/>
<reference evidence="2" key="1">
    <citation type="submission" date="2016-10" db="EMBL/GenBank/DDBJ databases">
        <authorList>
            <person name="Varghese N."/>
            <person name="Submissions S."/>
        </authorList>
    </citation>
    <scope>NUCLEOTIDE SEQUENCE [LARGE SCALE GENOMIC DNA]</scope>
    <source>
        <strain evidence="2">DSM 25575</strain>
    </source>
</reference>
<dbReference type="NCBIfam" id="TIGR01847">
    <property type="entry name" value="bacteriocin_sig"/>
    <property type="match status" value="1"/>
</dbReference>
<dbReference type="RefSeq" id="WP_139222073.1">
    <property type="nucleotide sequence ID" value="NZ_FOVD01000006.1"/>
</dbReference>
<protein>
    <submittedName>
        <fullName evidence="1">Bacteriocin-type signal sequence-containing protein</fullName>
    </submittedName>
</protein>
<name>A0A1I5B086_CHROL</name>
<evidence type="ECO:0000313" key="2">
    <source>
        <dbReference type="Proteomes" id="UP000198769"/>
    </source>
</evidence>
<accession>A0A1I5B086</accession>
<dbReference type="AlphaFoldDB" id="A0A1I5B086"/>
<dbReference type="Proteomes" id="UP000198769">
    <property type="component" value="Unassembled WGS sequence"/>
</dbReference>